<evidence type="ECO:0000256" key="1">
    <source>
        <dbReference type="PROSITE-ProRule" id="PRU00703"/>
    </source>
</evidence>
<keyword evidence="1" id="KW-0129">CBS domain</keyword>
<keyword evidence="4" id="KW-1185">Reference proteome</keyword>
<dbReference type="InterPro" id="IPR046342">
    <property type="entry name" value="CBS_dom_sf"/>
</dbReference>
<evidence type="ECO:0000313" key="4">
    <source>
        <dbReference type="Proteomes" id="UP001162834"/>
    </source>
</evidence>
<dbReference type="SUPFAM" id="SSF54631">
    <property type="entry name" value="CBS-domain pair"/>
    <property type="match status" value="2"/>
</dbReference>
<gene>
    <name evidence="3" type="ORF">DSM104329_00793</name>
</gene>
<reference evidence="3" key="1">
    <citation type="journal article" date="2022" name="Int. J. Syst. Evol. Microbiol.">
        <title>Pseudomonas aegrilactucae sp. nov. and Pseudomonas morbosilactucae sp. nov., pathogens causing bacterial rot of lettuce in Japan.</title>
        <authorList>
            <person name="Sawada H."/>
            <person name="Fujikawa T."/>
            <person name="Satou M."/>
        </authorList>
    </citation>
    <scope>NUCLEOTIDE SEQUENCE</scope>
    <source>
        <strain evidence="3">0166_1</strain>
    </source>
</reference>
<protein>
    <recommendedName>
        <fullName evidence="2">CBS domain-containing protein</fullName>
    </recommendedName>
</protein>
<evidence type="ECO:0000259" key="2">
    <source>
        <dbReference type="PROSITE" id="PS51371"/>
    </source>
</evidence>
<proteinExistence type="predicted"/>
<dbReference type="EMBL" id="CP087164">
    <property type="protein sequence ID" value="UGS34415.1"/>
    <property type="molecule type" value="Genomic_DNA"/>
</dbReference>
<dbReference type="Proteomes" id="UP001162834">
    <property type="component" value="Chromosome"/>
</dbReference>
<dbReference type="RefSeq" id="WP_259314090.1">
    <property type="nucleotide sequence ID" value="NZ_CP087164.1"/>
</dbReference>
<dbReference type="PROSITE" id="PS51371">
    <property type="entry name" value="CBS"/>
    <property type="match status" value="1"/>
</dbReference>
<accession>A0A9E6XTX3</accession>
<sequence length="286" mass="28854">MPDRAPTALTNLTVGFAMHPGVLSAPAGAGLRTVAAVMAAHQVHGVMVDGDGRPRMTSDLDVLAAAVSGGPGSRANAGGNPVPILTPETPLATAARALVDAEATHALVQGPSDDAPRGVLSAFDVVAMIGGIDPRSAGRPRPHPARPALSERRLERARARDVAHLGMIAVSPATSVHDLAAILARHRIHCATVMGRPPAAAGGHLGWSVASDLDVLGAVVGGQGDARARDIAATEPLTVDSNDPLDVVAGRLVEHATSHAVVTDAEGWPMGIVSTLDVIGVLAIGA</sequence>
<name>A0A9E6XTX3_9ACTN</name>
<dbReference type="Pfam" id="PF00571">
    <property type="entry name" value="CBS"/>
    <property type="match status" value="1"/>
</dbReference>
<dbReference type="AlphaFoldDB" id="A0A9E6XTX3"/>
<feature type="domain" description="CBS" evidence="2">
    <location>
        <begin position="232"/>
        <end position="286"/>
    </location>
</feature>
<dbReference type="InterPro" id="IPR000644">
    <property type="entry name" value="CBS_dom"/>
</dbReference>
<dbReference type="KEGG" id="sbae:DSM104329_00793"/>
<evidence type="ECO:0000313" key="3">
    <source>
        <dbReference type="EMBL" id="UGS34415.1"/>
    </source>
</evidence>
<dbReference type="Gene3D" id="3.10.580.10">
    <property type="entry name" value="CBS-domain"/>
    <property type="match status" value="2"/>
</dbReference>
<dbReference type="SMART" id="SM00116">
    <property type="entry name" value="CBS"/>
    <property type="match status" value="3"/>
</dbReference>
<organism evidence="3 4">
    <name type="scientific">Capillimicrobium parvum</name>
    <dbReference type="NCBI Taxonomy" id="2884022"/>
    <lineage>
        <taxon>Bacteria</taxon>
        <taxon>Bacillati</taxon>
        <taxon>Actinomycetota</taxon>
        <taxon>Thermoleophilia</taxon>
        <taxon>Solirubrobacterales</taxon>
        <taxon>Capillimicrobiaceae</taxon>
        <taxon>Capillimicrobium</taxon>
    </lineage>
</organism>